<dbReference type="Proteomes" id="UP000198371">
    <property type="component" value="Chromosome 1"/>
</dbReference>
<dbReference type="GO" id="GO:0016758">
    <property type="term" value="F:hexosyltransferase activity"/>
    <property type="evidence" value="ECO:0007669"/>
    <property type="project" value="UniProtKB-ARBA"/>
</dbReference>
<dbReference type="InterPro" id="IPR029044">
    <property type="entry name" value="Nucleotide-diphossugar_trans"/>
</dbReference>
<dbReference type="SUPFAM" id="SSF53448">
    <property type="entry name" value="Nucleotide-diphospho-sugar transferases"/>
    <property type="match status" value="1"/>
</dbReference>
<dbReference type="EMBL" id="CP022353">
    <property type="protein sequence ID" value="ASK56520.1"/>
    <property type="molecule type" value="Genomic_DNA"/>
</dbReference>
<evidence type="ECO:0000259" key="1">
    <source>
        <dbReference type="Pfam" id="PF00535"/>
    </source>
</evidence>
<dbReference type="InterPro" id="IPR001173">
    <property type="entry name" value="Glyco_trans_2-like"/>
</dbReference>
<dbReference type="AlphaFoldDB" id="A0AAU8WJT1"/>
<reference evidence="3" key="1">
    <citation type="journal article" date="2017" name="Genome Announc.">
        <title>Complete Genome Sequence of Vibrio sp. Strain 2521-89, a Close Relative of Vibrio cholerae Isolated from Lake Water in New Mexico, USA.</title>
        <authorList>
            <person name="Liang K."/>
            <person name="Orata F.D."/>
            <person name="Winkjer N.S."/>
            <person name="Rowe L.A."/>
            <person name="Tarr C.L."/>
            <person name="Boucher Y."/>
        </authorList>
    </citation>
    <scope>NUCLEOTIDE SEQUENCE [LARGE SCALE GENOMIC DNA]</scope>
    <source>
        <strain evidence="3">2521-89</strain>
    </source>
</reference>
<accession>A0AAU8WJT1</accession>
<dbReference type="PANTHER" id="PTHR22916">
    <property type="entry name" value="GLYCOSYLTRANSFERASE"/>
    <property type="match status" value="1"/>
</dbReference>
<name>A0AAU8WJT1_9VIBR</name>
<dbReference type="Pfam" id="PF00535">
    <property type="entry name" value="Glycos_transf_2"/>
    <property type="match status" value="1"/>
</dbReference>
<protein>
    <submittedName>
        <fullName evidence="2">Glycosyl transferase family 2</fullName>
    </submittedName>
</protein>
<dbReference type="PANTHER" id="PTHR22916:SF3">
    <property type="entry name" value="UDP-GLCNAC:BETAGAL BETA-1,3-N-ACETYLGLUCOSAMINYLTRANSFERASE-LIKE PROTEIN 1"/>
    <property type="match status" value="1"/>
</dbReference>
<dbReference type="Gene3D" id="3.90.550.10">
    <property type="entry name" value="Spore Coat Polysaccharide Biosynthesis Protein SpsA, Chain A"/>
    <property type="match status" value="1"/>
</dbReference>
<organism evidence="2 3">
    <name type="scientific">Vibrio tarriae</name>
    <dbReference type="NCBI Taxonomy" id="2014742"/>
    <lineage>
        <taxon>Bacteria</taxon>
        <taxon>Pseudomonadati</taxon>
        <taxon>Pseudomonadota</taxon>
        <taxon>Gammaproteobacteria</taxon>
        <taxon>Vibrionales</taxon>
        <taxon>Vibrionaceae</taxon>
        <taxon>Vibrio</taxon>
    </lineage>
</organism>
<evidence type="ECO:0000313" key="2">
    <source>
        <dbReference type="EMBL" id="ASK56520.1"/>
    </source>
</evidence>
<dbReference type="RefSeq" id="WP_089072138.1">
    <property type="nucleotide sequence ID" value="NZ_CP022353.1"/>
</dbReference>
<dbReference type="KEGG" id="vti:CEQ48_17875"/>
<evidence type="ECO:0000313" key="3">
    <source>
        <dbReference type="Proteomes" id="UP000198371"/>
    </source>
</evidence>
<reference evidence="2 3" key="2">
    <citation type="submission" date="2017-06" db="EMBL/GenBank/DDBJ databases">
        <title>Complete genome sequence of Vibrio sp. 2521-89, a close relative of Vibrio cholerae isolated from lake water in New Mexico, USA.</title>
        <authorList>
            <person name="Liang K."/>
            <person name="Orata F.D."/>
            <person name="Winkjer N.S."/>
            <person name="Tarr C.L."/>
            <person name="Boucher Y."/>
        </authorList>
    </citation>
    <scope>NUCLEOTIDE SEQUENCE [LARGE SCALE GENOMIC DNA]</scope>
    <source>
        <strain evidence="2 3">2521-89</strain>
    </source>
</reference>
<proteinExistence type="predicted"/>
<feature type="domain" description="Glycosyltransferase 2-like" evidence="1">
    <location>
        <begin position="9"/>
        <end position="173"/>
    </location>
</feature>
<gene>
    <name evidence="2" type="ORF">CEQ48_17875</name>
</gene>
<keyword evidence="2" id="KW-0808">Transferase</keyword>
<keyword evidence="3" id="KW-1185">Reference proteome</keyword>
<sequence>MTEQPKVAVLIGCYNHENFIIPCLESVLSQTYSKVDIYIADDDSSDKTRDVIRNYIQKKGLRLHIIFNKENKGISDNYNSLIEKALKDSEVEYIIPFAGDDMMREDKIERQVRALQAQPEVQLCYSNMIWFDSCTGKKIINHFNFIFKPTLSIDEIISDAIIPTPTLCIRRKALEIVRYNNALKYINDYLLSVELGILGNGVIYIDETLVFYRKHGSSIMDTKTFSEERRLAARIIIEKYGYIQAANRFSRTALYDEILESIYKKEITIFLKKIIFIFPYFFSSKKWFFRFLKLFFLINRTFITKKQKC</sequence>